<protein>
    <recommendedName>
        <fullName evidence="3">FBD domain-containing protein</fullName>
    </recommendedName>
</protein>
<gene>
    <name evidence="1" type="ORF">HU200_035674</name>
</gene>
<organism evidence="1 2">
    <name type="scientific">Digitaria exilis</name>
    <dbReference type="NCBI Taxonomy" id="1010633"/>
    <lineage>
        <taxon>Eukaryota</taxon>
        <taxon>Viridiplantae</taxon>
        <taxon>Streptophyta</taxon>
        <taxon>Embryophyta</taxon>
        <taxon>Tracheophyta</taxon>
        <taxon>Spermatophyta</taxon>
        <taxon>Magnoliopsida</taxon>
        <taxon>Liliopsida</taxon>
        <taxon>Poales</taxon>
        <taxon>Poaceae</taxon>
        <taxon>PACMAD clade</taxon>
        <taxon>Panicoideae</taxon>
        <taxon>Panicodae</taxon>
        <taxon>Paniceae</taxon>
        <taxon>Anthephorinae</taxon>
        <taxon>Digitaria</taxon>
    </lineage>
</organism>
<dbReference type="AlphaFoldDB" id="A0A835EL97"/>
<proteinExistence type="predicted"/>
<evidence type="ECO:0000313" key="1">
    <source>
        <dbReference type="EMBL" id="KAF8698159.1"/>
    </source>
</evidence>
<evidence type="ECO:0008006" key="3">
    <source>
        <dbReference type="Google" id="ProtNLM"/>
    </source>
</evidence>
<evidence type="ECO:0000313" key="2">
    <source>
        <dbReference type="Proteomes" id="UP000636709"/>
    </source>
</evidence>
<name>A0A835EL97_9POAL</name>
<dbReference type="EMBL" id="JACEFO010001866">
    <property type="protein sequence ID" value="KAF8698159.1"/>
    <property type="molecule type" value="Genomic_DNA"/>
</dbReference>
<dbReference type="Proteomes" id="UP000636709">
    <property type="component" value="Unassembled WGS sequence"/>
</dbReference>
<comment type="caution">
    <text evidence="1">The sequence shown here is derived from an EMBL/GenBank/DDBJ whole genome shotgun (WGS) entry which is preliminary data.</text>
</comment>
<sequence length="213" mass="24574">MRNIYLRGGVNEEMRIEANVLSELWIDTVEVLTSLKLTTPRLRALHMYKCSYEVLTISAPRLEELAISFQPNFTPRWLVVRAKPENLSRAGVASLLTRFSNLRHLSLHLPIILGQDDYYMPAGPDLPCDHPDHWRSKDISMAYLLELELTGFTGTDCELWFMKSVLRTAKRVRKVVLSFNKSLRGHQVKMDAFQSMLFNEGMWASHHDDSINI</sequence>
<accession>A0A835EL97</accession>
<reference evidence="1" key="1">
    <citation type="submission" date="2020-07" db="EMBL/GenBank/DDBJ databases">
        <title>Genome sequence and genetic diversity analysis of an under-domesticated orphan crop, white fonio (Digitaria exilis).</title>
        <authorList>
            <person name="Bennetzen J.L."/>
            <person name="Chen S."/>
            <person name="Ma X."/>
            <person name="Wang X."/>
            <person name="Yssel A.E.J."/>
            <person name="Chaluvadi S.R."/>
            <person name="Johnson M."/>
            <person name="Gangashetty P."/>
            <person name="Hamidou F."/>
            <person name="Sanogo M.D."/>
            <person name="Zwaenepoel A."/>
            <person name="Wallace J."/>
            <person name="Van De Peer Y."/>
            <person name="Van Deynze A."/>
        </authorList>
    </citation>
    <scope>NUCLEOTIDE SEQUENCE</scope>
    <source>
        <tissue evidence="1">Leaves</tissue>
    </source>
</reference>
<keyword evidence="2" id="KW-1185">Reference proteome</keyword>